<evidence type="ECO:0000256" key="2">
    <source>
        <dbReference type="SAM" id="Phobius"/>
    </source>
</evidence>
<proteinExistence type="predicted"/>
<evidence type="ECO:0000256" key="1">
    <source>
        <dbReference type="SAM" id="MobiDB-lite"/>
    </source>
</evidence>
<feature type="transmembrane region" description="Helical" evidence="2">
    <location>
        <begin position="53"/>
        <end position="86"/>
    </location>
</feature>
<keyword evidence="4" id="KW-1185">Reference proteome</keyword>
<accession>A0A1B0D1U7</accession>
<organism evidence="3 4">
    <name type="scientific">Phlebotomus papatasi</name>
    <name type="common">Sandfly</name>
    <dbReference type="NCBI Taxonomy" id="29031"/>
    <lineage>
        <taxon>Eukaryota</taxon>
        <taxon>Metazoa</taxon>
        <taxon>Ecdysozoa</taxon>
        <taxon>Arthropoda</taxon>
        <taxon>Hexapoda</taxon>
        <taxon>Insecta</taxon>
        <taxon>Pterygota</taxon>
        <taxon>Neoptera</taxon>
        <taxon>Endopterygota</taxon>
        <taxon>Diptera</taxon>
        <taxon>Nematocera</taxon>
        <taxon>Psychodoidea</taxon>
        <taxon>Psychodidae</taxon>
        <taxon>Phlebotomus</taxon>
        <taxon>Phlebotomus</taxon>
    </lineage>
</organism>
<feature type="compositionally biased region" description="Basic and acidic residues" evidence="1">
    <location>
        <begin position="296"/>
        <end position="310"/>
    </location>
</feature>
<keyword evidence="2" id="KW-0472">Membrane</keyword>
<evidence type="ECO:0000313" key="3">
    <source>
        <dbReference type="EnsemblMetazoa" id="PPAI001320-PA"/>
    </source>
</evidence>
<dbReference type="EnsemblMetazoa" id="PPAI001320-RA">
    <property type="protein sequence ID" value="PPAI001320-PA"/>
    <property type="gene ID" value="PPAI001320"/>
</dbReference>
<feature type="region of interest" description="Disordered" evidence="1">
    <location>
        <begin position="456"/>
        <end position="503"/>
    </location>
</feature>
<dbReference type="VEuPathDB" id="VectorBase:PPAPM1_010468"/>
<feature type="compositionally biased region" description="Polar residues" evidence="1">
    <location>
        <begin position="317"/>
        <end position="335"/>
    </location>
</feature>
<sequence length="524" mass="58081">ASVIFNDTLSGANATLFNDTNTALNASHGNGSETLGDTVDAISNGIGLHDTVFLIFVAVLGILAAISAGLLLHLCFFHIYISFLGLTTYEYIRNRRQNAAAETPSTLPAGIEPDVALTGSSVYFCSSVATASTSTDVVANPRAFNRPKTLHCCESSREYQHQLAHHHRAFYVCSMLKQSSSATVYGNNSQECESRTFHCCSQLKRVDQNEFTQTDNQSIVRYAEQCTFCSFRIKTPSKTESLSFQSKRCCLKSITKHHHRWRRKWNCCSSVPDSPDVPVDTIRTVASSVPPLPHGGDVKGKHSDCHEKKNSLHRHSGSNSQPRLELNGSTNNINAKHTRSRLVRPWPVSRFRHMLRTIGRYRTSHCRRGNNAVLKQNQIRPLSSVEQHNTTMPIPSIHVQTVLPTSAIRSNGEDNMTEQVCGITLPALPPPPRRKIRNTADLQELADTLAFVQHPRNTTTNPVRRQGRRKNLLRTRSPTLSPIHESGLSNPTSPKPCRHTTCNSDMCTSSESITSINGSSVHDK</sequence>
<protein>
    <submittedName>
        <fullName evidence="3">Uncharacterized protein</fullName>
    </submittedName>
</protein>
<keyword evidence="2" id="KW-0812">Transmembrane</keyword>
<dbReference type="AlphaFoldDB" id="A0A1B0D1U7"/>
<dbReference type="EMBL" id="AJVK01022360">
    <property type="status" value="NOT_ANNOTATED_CDS"/>
    <property type="molecule type" value="Genomic_DNA"/>
</dbReference>
<name>A0A1B0D1U7_PHLPP</name>
<feature type="region of interest" description="Disordered" evidence="1">
    <location>
        <begin position="286"/>
        <end position="336"/>
    </location>
</feature>
<keyword evidence="2" id="KW-1133">Transmembrane helix</keyword>
<dbReference type="Proteomes" id="UP000092462">
    <property type="component" value="Unassembled WGS sequence"/>
</dbReference>
<dbReference type="VEuPathDB" id="VectorBase:PPAI001320"/>
<evidence type="ECO:0000313" key="4">
    <source>
        <dbReference type="Proteomes" id="UP000092462"/>
    </source>
</evidence>
<reference evidence="3" key="1">
    <citation type="submission" date="2022-08" db="UniProtKB">
        <authorList>
            <consortium name="EnsemblMetazoa"/>
        </authorList>
    </citation>
    <scope>IDENTIFICATION</scope>
    <source>
        <strain evidence="3">Israel</strain>
    </source>
</reference>